<dbReference type="GO" id="GO:0016887">
    <property type="term" value="F:ATP hydrolysis activity"/>
    <property type="evidence" value="ECO:0007669"/>
    <property type="project" value="InterPro"/>
</dbReference>
<dbReference type="SUPFAM" id="SSF52540">
    <property type="entry name" value="P-loop containing nucleoside triphosphate hydrolases"/>
    <property type="match status" value="1"/>
</dbReference>
<organism evidence="4">
    <name type="scientific">Lysinibacillus sphaericus</name>
    <name type="common">Bacillus sphaericus</name>
    <dbReference type="NCBI Taxonomy" id="1421"/>
    <lineage>
        <taxon>Bacteria</taxon>
        <taxon>Bacillati</taxon>
        <taxon>Bacillota</taxon>
        <taxon>Bacilli</taxon>
        <taxon>Bacillales</taxon>
        <taxon>Bacillaceae</taxon>
        <taxon>Lysinibacillus</taxon>
    </lineage>
</organism>
<evidence type="ECO:0000259" key="3">
    <source>
        <dbReference type="Pfam" id="PF00437"/>
    </source>
</evidence>
<keyword evidence="4" id="KW-0614">Plasmid</keyword>
<accession>A0A6H0A046</accession>
<dbReference type="OMA" id="IFTHHAK"/>
<name>A0A6H0A046_LYSSH</name>
<proteinExistence type="inferred from homology"/>
<protein>
    <recommendedName>
        <fullName evidence="3">Bacterial type II secretion system protein E domain-containing protein</fullName>
    </recommendedName>
</protein>
<dbReference type="Gene3D" id="3.40.50.300">
    <property type="entry name" value="P-loop containing nucleotide triphosphate hydrolases"/>
    <property type="match status" value="1"/>
</dbReference>
<comment type="similarity">
    <text evidence="1">Belongs to the GSP E family.</text>
</comment>
<evidence type="ECO:0000313" key="4">
    <source>
        <dbReference type="EMBL" id="QIS31165.1"/>
    </source>
</evidence>
<reference evidence="4" key="1">
    <citation type="submission" date="2020-02" db="EMBL/GenBank/DDBJ databases">
        <authorList>
            <person name="Hu X."/>
            <person name="Yuan Z."/>
            <person name="Cheng J."/>
            <person name="Geng P."/>
        </authorList>
    </citation>
    <scope>NUCLEOTIDE SEQUENCE</scope>
    <source>
        <strain evidence="4">SSII-1</strain>
        <plasmid evidence="4">pSSII-1</plasmid>
    </source>
</reference>
<feature type="domain" description="Bacterial type II secretion system protein E" evidence="3">
    <location>
        <begin position="336"/>
        <end position="472"/>
    </location>
</feature>
<keyword evidence="2" id="KW-0472">Membrane</keyword>
<dbReference type="AlphaFoldDB" id="A0A6H0A046"/>
<dbReference type="PANTHER" id="PTHR30486">
    <property type="entry name" value="TWITCHING MOTILITY PROTEIN PILT"/>
    <property type="match status" value="1"/>
</dbReference>
<dbReference type="Pfam" id="PF00437">
    <property type="entry name" value="T2SSE"/>
    <property type="match status" value="1"/>
</dbReference>
<dbReference type="PANTHER" id="PTHR30486:SF6">
    <property type="entry name" value="TYPE IV PILUS RETRACTATION ATPASE PILT"/>
    <property type="match status" value="1"/>
</dbReference>
<feature type="transmembrane region" description="Helical" evidence="2">
    <location>
        <begin position="6"/>
        <end position="28"/>
    </location>
</feature>
<sequence length="619" mass="71241">MTGEFLNFTLIFLVIAVVITLFVFRIVFAKRVEEKEAYEKEVYSFANLFEFVKQDIEKAITKNINNLGLAHDDMERNRRILNTLRDALRSCNTGDDSSKRYVIEYICDSLSKQYNFTEDNVNYVFTFNSPGQLTARDKFDISLFVLRRKYGKNALSKMIDEFKLAEPRKSGGYYIEDEDINQVYKVYGKQITLKDKIQIIAERIYAHYKGYGIIDMVRDMNIDGVSGGVSGMPSRMENIDDDEAFKLSLNKQKNSGLNCAWIMYKGKSIHLRFMAFEHEAELIRVVQVSYRYKFPGQLSESNPFIINEGFDGSRVTVACPPFAESWVFFIRKKFSSKSLELNQIVTHNNAELAMQLLIFLIKGNRTTAFTGAQGSGKTTLLIALIKYIHESLNLRIQETAFELNLRMIYNLRNILSFQETDKITGQMGMDFSKKTDGHVNILGEVATPPVASSMIQAGHLSLFTLLTHHAKTTDNLIFDVANSLKKEGIYNDDRSAQLAVVQVLEFNVHLTQLYDGTRFVERITQIIPIEPVESDLQSRIAKNKDEKDELLLDLQIEYYKQNTQVKPFITRNIIEFKNGRYEVAEPITAEKQKEMLERMSEEEGQQFKNLMKLWGEQAC</sequence>
<dbReference type="InterPro" id="IPR050921">
    <property type="entry name" value="T4SS_GSP_E_ATPase"/>
</dbReference>
<keyword evidence="2" id="KW-0812">Transmembrane</keyword>
<evidence type="ECO:0000256" key="2">
    <source>
        <dbReference type="SAM" id="Phobius"/>
    </source>
</evidence>
<dbReference type="RefSeq" id="WP_012291816.1">
    <property type="nucleotide sequence ID" value="NZ_CP014644.1"/>
</dbReference>
<evidence type="ECO:0000256" key="1">
    <source>
        <dbReference type="ARBA" id="ARBA00006611"/>
    </source>
</evidence>
<keyword evidence="2" id="KW-1133">Transmembrane helix</keyword>
<dbReference type="InterPro" id="IPR027417">
    <property type="entry name" value="P-loop_NTPase"/>
</dbReference>
<dbReference type="InterPro" id="IPR001482">
    <property type="entry name" value="T2SS/T4SS_dom"/>
</dbReference>
<dbReference type="EMBL" id="MT075580">
    <property type="protein sequence ID" value="QIS31165.1"/>
    <property type="molecule type" value="Genomic_DNA"/>
</dbReference>
<geneLocation type="plasmid" evidence="4">
    <name>pSSII-1</name>
</geneLocation>